<sequence length="243" mass="28039">MKLAPTTKLTHQFEGYSVWLEPCENHKTTKAIKQEMTTIASMCGGEKNGVYEFQPHCTMLYNFSPKEMKSSYIKLQQDRECLNESVANDKEIALSLLMHCKEKFNQYRTMVKKDDILLKPESLYFFPYPKEADNGKGFGCVIPLIIYENKPQLHVLHDIIRKTFPPDERHKSSDSNGKANFVPHMAFCYAPEVYHDKLAAYTESMGEKKYIMESQKTGYLSVWSTKGGLKDWKLIARVKLDGK</sequence>
<dbReference type="InterPro" id="IPR012386">
    <property type="entry name" value="Cyclic-nucl_3Pdiesterase"/>
</dbReference>
<dbReference type="PANTHER" id="PTHR28141:SF1">
    <property type="entry name" value="2',3'-CYCLIC-NUCLEOTIDE 3'-PHOSPHODIESTERASE"/>
    <property type="match status" value="1"/>
</dbReference>
<reference evidence="1 2" key="1">
    <citation type="journal article" date="2021" name="Sci. Rep.">
        <title>The genome of the diatom Chaetoceros tenuissimus carries an ancient integrated fragment of an extant virus.</title>
        <authorList>
            <person name="Hongo Y."/>
            <person name="Kimura K."/>
            <person name="Takaki Y."/>
            <person name="Yoshida Y."/>
            <person name="Baba S."/>
            <person name="Kobayashi G."/>
            <person name="Nagasaki K."/>
            <person name="Hano T."/>
            <person name="Tomaru Y."/>
        </authorList>
    </citation>
    <scope>NUCLEOTIDE SEQUENCE [LARGE SCALE GENOMIC DNA]</scope>
    <source>
        <strain evidence="1 2">NIES-3715</strain>
    </source>
</reference>
<protein>
    <recommendedName>
        <fullName evidence="3">Cyclic phosphodiesterase</fullName>
    </recommendedName>
</protein>
<evidence type="ECO:0008006" key="3">
    <source>
        <dbReference type="Google" id="ProtNLM"/>
    </source>
</evidence>
<dbReference type="GO" id="GO:0004113">
    <property type="term" value="F:2',3'-cyclic-nucleotide 3'-phosphodiesterase activity"/>
    <property type="evidence" value="ECO:0007669"/>
    <property type="project" value="TreeGrafter"/>
</dbReference>
<accession>A0AAD3CSR7</accession>
<dbReference type="PANTHER" id="PTHR28141">
    <property type="entry name" value="2',3'-CYCLIC-NUCLEOTIDE 3'-PHOSPHODIESTERASE"/>
    <property type="match status" value="1"/>
</dbReference>
<evidence type="ECO:0000313" key="1">
    <source>
        <dbReference type="EMBL" id="GFH51397.1"/>
    </source>
</evidence>
<dbReference type="GO" id="GO:0009187">
    <property type="term" value="P:cyclic nucleotide metabolic process"/>
    <property type="evidence" value="ECO:0007669"/>
    <property type="project" value="TreeGrafter"/>
</dbReference>
<keyword evidence="2" id="KW-1185">Reference proteome</keyword>
<organism evidence="1 2">
    <name type="scientific">Chaetoceros tenuissimus</name>
    <dbReference type="NCBI Taxonomy" id="426638"/>
    <lineage>
        <taxon>Eukaryota</taxon>
        <taxon>Sar</taxon>
        <taxon>Stramenopiles</taxon>
        <taxon>Ochrophyta</taxon>
        <taxon>Bacillariophyta</taxon>
        <taxon>Coscinodiscophyceae</taxon>
        <taxon>Chaetocerotophycidae</taxon>
        <taxon>Chaetocerotales</taxon>
        <taxon>Chaetocerotaceae</taxon>
        <taxon>Chaetoceros</taxon>
    </lineage>
</organism>
<evidence type="ECO:0000313" key="2">
    <source>
        <dbReference type="Proteomes" id="UP001054902"/>
    </source>
</evidence>
<dbReference type="Proteomes" id="UP001054902">
    <property type="component" value="Unassembled WGS sequence"/>
</dbReference>
<proteinExistence type="predicted"/>
<comment type="caution">
    <text evidence="1">The sequence shown here is derived from an EMBL/GenBank/DDBJ whole genome shotgun (WGS) entry which is preliminary data.</text>
</comment>
<dbReference type="AlphaFoldDB" id="A0AAD3CSR7"/>
<dbReference type="EMBL" id="BLLK01000045">
    <property type="protein sequence ID" value="GFH51397.1"/>
    <property type="molecule type" value="Genomic_DNA"/>
</dbReference>
<gene>
    <name evidence="1" type="ORF">CTEN210_07873</name>
</gene>
<dbReference type="Gene3D" id="3.90.1140.10">
    <property type="entry name" value="Cyclic phosphodiesterase"/>
    <property type="match status" value="1"/>
</dbReference>
<name>A0AAD3CSR7_9STRA</name>